<feature type="domain" description="Multidrug resistance protein MdtA-like C-terminal permuted SH3" evidence="6">
    <location>
        <begin position="288"/>
        <end position="348"/>
    </location>
</feature>
<feature type="signal peptide" evidence="3">
    <location>
        <begin position="1"/>
        <end position="23"/>
    </location>
</feature>
<dbReference type="Gene3D" id="2.40.30.170">
    <property type="match status" value="1"/>
</dbReference>
<dbReference type="PROSITE" id="PS51257">
    <property type="entry name" value="PROKAR_LIPOPROTEIN"/>
    <property type="match status" value="1"/>
</dbReference>
<evidence type="ECO:0000313" key="8">
    <source>
        <dbReference type="Proteomes" id="UP001168642"/>
    </source>
</evidence>
<dbReference type="InterPro" id="IPR006143">
    <property type="entry name" value="RND_pump_MFP"/>
</dbReference>
<feature type="chain" id="PRO_5045880896" evidence="3">
    <location>
        <begin position="24"/>
        <end position="375"/>
    </location>
</feature>
<dbReference type="Pfam" id="PF25944">
    <property type="entry name" value="Beta-barrel_RND"/>
    <property type="match status" value="1"/>
</dbReference>
<evidence type="ECO:0000256" key="3">
    <source>
        <dbReference type="SAM" id="SignalP"/>
    </source>
</evidence>
<comment type="caution">
    <text evidence="7">The sequence shown here is derived from an EMBL/GenBank/DDBJ whole genome shotgun (WGS) entry which is preliminary data.</text>
</comment>
<dbReference type="Gene3D" id="2.40.420.20">
    <property type="match status" value="1"/>
</dbReference>
<keyword evidence="3" id="KW-0732">Signal</keyword>
<proteinExistence type="inferred from homology"/>
<comment type="subcellular location">
    <subcellularLocation>
        <location evidence="1">Cell envelope</location>
    </subcellularLocation>
</comment>
<organism evidence="7 8">
    <name type="scientific">Wenyingzhuangia gilva</name>
    <dbReference type="NCBI Taxonomy" id="3057677"/>
    <lineage>
        <taxon>Bacteria</taxon>
        <taxon>Pseudomonadati</taxon>
        <taxon>Bacteroidota</taxon>
        <taxon>Flavobacteriia</taxon>
        <taxon>Flavobacteriales</taxon>
        <taxon>Flavobacteriaceae</taxon>
        <taxon>Wenyingzhuangia</taxon>
    </lineage>
</organism>
<feature type="domain" description="Multidrug resistance protein MdtA-like barrel-sandwich hybrid" evidence="4">
    <location>
        <begin position="65"/>
        <end position="190"/>
    </location>
</feature>
<comment type="similarity">
    <text evidence="2">Belongs to the membrane fusion protein (MFP) (TC 8.A.1) family.</text>
</comment>
<evidence type="ECO:0000256" key="1">
    <source>
        <dbReference type="ARBA" id="ARBA00004196"/>
    </source>
</evidence>
<protein>
    <submittedName>
        <fullName evidence="7">Efflux RND transporter periplasmic adaptor subunit</fullName>
    </submittedName>
</protein>
<reference evidence="7" key="1">
    <citation type="submission" date="2023-07" db="EMBL/GenBank/DDBJ databases">
        <title>Wenyingzhuangia sp. chi5 genome sequencing and assembly.</title>
        <authorList>
            <person name="Park S."/>
        </authorList>
    </citation>
    <scope>NUCLEOTIDE SEQUENCE</scope>
    <source>
        <strain evidence="7">Chi5</strain>
    </source>
</reference>
<dbReference type="NCBIfam" id="TIGR01730">
    <property type="entry name" value="RND_mfp"/>
    <property type="match status" value="1"/>
</dbReference>
<dbReference type="InterPro" id="IPR058625">
    <property type="entry name" value="MdtA-like_BSH"/>
</dbReference>
<evidence type="ECO:0000259" key="5">
    <source>
        <dbReference type="Pfam" id="PF25944"/>
    </source>
</evidence>
<keyword evidence="8" id="KW-1185">Reference proteome</keyword>
<dbReference type="Pfam" id="PF25967">
    <property type="entry name" value="RND-MFP_C"/>
    <property type="match status" value="1"/>
</dbReference>
<name>A0ABT8VUS1_9FLAO</name>
<evidence type="ECO:0000259" key="6">
    <source>
        <dbReference type="Pfam" id="PF25967"/>
    </source>
</evidence>
<dbReference type="Proteomes" id="UP001168642">
    <property type="component" value="Unassembled WGS sequence"/>
</dbReference>
<dbReference type="SUPFAM" id="SSF111369">
    <property type="entry name" value="HlyD-like secretion proteins"/>
    <property type="match status" value="1"/>
</dbReference>
<dbReference type="Gene3D" id="2.40.50.100">
    <property type="match status" value="1"/>
</dbReference>
<accession>A0ABT8VUS1</accession>
<dbReference type="InterPro" id="IPR058626">
    <property type="entry name" value="MdtA-like_b-barrel"/>
</dbReference>
<evidence type="ECO:0000313" key="7">
    <source>
        <dbReference type="EMBL" id="MDO3695722.1"/>
    </source>
</evidence>
<dbReference type="PANTHER" id="PTHR30158">
    <property type="entry name" value="ACRA/E-RELATED COMPONENT OF DRUG EFFLUX TRANSPORTER"/>
    <property type="match status" value="1"/>
</dbReference>
<feature type="domain" description="Multidrug resistance protein MdtA-like beta-barrel" evidence="5">
    <location>
        <begin position="200"/>
        <end position="282"/>
    </location>
</feature>
<gene>
    <name evidence="7" type="ORF">QVZ41_12805</name>
</gene>
<evidence type="ECO:0000256" key="2">
    <source>
        <dbReference type="ARBA" id="ARBA00009477"/>
    </source>
</evidence>
<dbReference type="Gene3D" id="1.10.287.470">
    <property type="entry name" value="Helix hairpin bin"/>
    <property type="match status" value="1"/>
</dbReference>
<dbReference type="EMBL" id="JAUMIT010000007">
    <property type="protein sequence ID" value="MDO3695722.1"/>
    <property type="molecule type" value="Genomic_DNA"/>
</dbReference>
<dbReference type="Pfam" id="PF25917">
    <property type="entry name" value="BSH_RND"/>
    <property type="match status" value="1"/>
</dbReference>
<sequence>MKMNKISLSVASVMLIGTLFSCGKSQQATQKNQTPPTFKVTTITGKDVTDFRNYPATIEGVVNSDVRAKVSGYVQKVLVDEGQKVTKGQPLFQLETQTLSQDAQAAKAAVDVAKVEVEKLIPLVEKGIISAVQLQTAKANLSQKRANYSSITASIGYAMVKSQVDGYVGAINFREGSLISSNDSQPLTTISDIQQVYAFFTMNESNYIDFLQNAEGNSIQEKIENFPPVSLVMANGKIFDQKGKIETSSGQINRSTGTVSFRAVFNNPNQILTNGNSGQIKIPTFYENAIVIPQEATYEQQGKVMVYKLKKDNSITSSVIQIKTTLHNVYVVASGIEKGDKIVANGVGKLHDNMQITPSEVSLDSLLKPIQVLFK</sequence>
<dbReference type="PANTHER" id="PTHR30158:SF23">
    <property type="entry name" value="MULTIDRUG RESISTANCE PROTEIN MEXA"/>
    <property type="match status" value="1"/>
</dbReference>
<dbReference type="InterPro" id="IPR058627">
    <property type="entry name" value="MdtA-like_C"/>
</dbReference>
<evidence type="ECO:0000259" key="4">
    <source>
        <dbReference type="Pfam" id="PF25917"/>
    </source>
</evidence>